<feature type="compositionally biased region" description="Acidic residues" evidence="1">
    <location>
        <begin position="577"/>
        <end position="599"/>
    </location>
</feature>
<evidence type="ECO:0008006" key="6">
    <source>
        <dbReference type="Google" id="ProtNLM"/>
    </source>
</evidence>
<dbReference type="PANTHER" id="PTHR48258">
    <property type="entry name" value="DUF4218 DOMAIN-CONTAINING PROTEIN-RELATED"/>
    <property type="match status" value="1"/>
</dbReference>
<dbReference type="InterPro" id="IPR025452">
    <property type="entry name" value="DUF4218"/>
</dbReference>
<comment type="caution">
    <text evidence="4">The sequence shown here is derived from an EMBL/GenBank/DDBJ whole genome shotgun (WGS) entry which is preliminary data.</text>
</comment>
<feature type="domain" description="DUF4218" evidence="3">
    <location>
        <begin position="166"/>
        <end position="278"/>
    </location>
</feature>
<dbReference type="EMBL" id="CAMAPF010001011">
    <property type="protein sequence ID" value="CAH9138634.1"/>
    <property type="molecule type" value="Genomic_DNA"/>
</dbReference>
<evidence type="ECO:0000313" key="4">
    <source>
        <dbReference type="EMBL" id="CAH9138634.1"/>
    </source>
</evidence>
<reference evidence="4" key="1">
    <citation type="submission" date="2022-07" db="EMBL/GenBank/DDBJ databases">
        <authorList>
            <person name="Macas J."/>
            <person name="Novak P."/>
            <person name="Neumann P."/>
        </authorList>
    </citation>
    <scope>NUCLEOTIDE SEQUENCE</scope>
</reference>
<protein>
    <recommendedName>
        <fullName evidence="6">Transposon protein, putative, CACTA, En/Spm sub-class</fullName>
    </recommendedName>
</protein>
<dbReference type="Proteomes" id="UP001152523">
    <property type="component" value="Unassembled WGS sequence"/>
</dbReference>
<dbReference type="PANTHER" id="PTHR48258:SF15">
    <property type="entry name" value="OS02G0543900 PROTEIN"/>
    <property type="match status" value="1"/>
</dbReference>
<evidence type="ECO:0000256" key="1">
    <source>
        <dbReference type="SAM" id="MobiDB-lite"/>
    </source>
</evidence>
<name>A0AAV0FSP2_9ASTE</name>
<dbReference type="Pfam" id="PF13960">
    <property type="entry name" value="DUF4218"/>
    <property type="match status" value="1"/>
</dbReference>
<keyword evidence="5" id="KW-1185">Reference proteome</keyword>
<evidence type="ECO:0000313" key="5">
    <source>
        <dbReference type="Proteomes" id="UP001152523"/>
    </source>
</evidence>
<feature type="region of interest" description="Disordered" evidence="1">
    <location>
        <begin position="576"/>
        <end position="599"/>
    </location>
</feature>
<feature type="domain" description="DUF4216" evidence="2">
    <location>
        <begin position="467"/>
        <end position="541"/>
    </location>
</feature>
<dbReference type="Pfam" id="PF13952">
    <property type="entry name" value="DUF4216"/>
    <property type="match status" value="1"/>
</dbReference>
<proteinExistence type="predicted"/>
<sequence>MVHGKRKAFFFMLPYWKHLLLRHNLDVMHIEKNVWENIFGTLLGQGRKSKDNYKARLDLQNMGIKKQLHPKKRLVTNTTYLPRACYQMTRPEKDAFLKTLKLIKPPDEFSSNISRCVQLKEKKLIGLKTYDCHMLMQEYMPIALRGTLPDNVALVIIELCDFFKGICCKDLSEPDLQFLEMRVTTTFCKLEKISPPSFFTIMVHLVIHLIEEIRLGGPLTFRWMYSIERELLTLKSYVHNRACPEGSIAEGYLAMESLTFVSRYLSGVETVFTRPIRNYDEGEQNEIEEINLLCPGRPLQQKNQSNVSFQKRKRVNHQVLDEKLMIQGHRYVLFNVESIIPFREEHKSIVKSRHRSRRPSEYELEKLHCQQFSEWFQKRVSRLVEEGDARVSEEIKWLALGPHTSVKKYSGYFVKGYRFHTKEHERFLKTQNSGVVVTVKGECFASPRDKRPIFGVINYYGSLNDIIELNYSGKLRVVLFKCDWVDVNRGVKKDDMGATLVNFSYLTHTGANLLDDPFVLASQVHKVFYAKDSKSKDWLVVRHVKVRDMFELGDNADQRNTSNDVIFDVPNLHRVGDDEDDELDVTLPMEEEASDEEDE</sequence>
<evidence type="ECO:0000259" key="2">
    <source>
        <dbReference type="Pfam" id="PF13952"/>
    </source>
</evidence>
<accession>A0AAV0FSP2</accession>
<dbReference type="InterPro" id="IPR025312">
    <property type="entry name" value="DUF4216"/>
</dbReference>
<organism evidence="4 5">
    <name type="scientific">Cuscuta epithymum</name>
    <dbReference type="NCBI Taxonomy" id="186058"/>
    <lineage>
        <taxon>Eukaryota</taxon>
        <taxon>Viridiplantae</taxon>
        <taxon>Streptophyta</taxon>
        <taxon>Embryophyta</taxon>
        <taxon>Tracheophyta</taxon>
        <taxon>Spermatophyta</taxon>
        <taxon>Magnoliopsida</taxon>
        <taxon>eudicotyledons</taxon>
        <taxon>Gunneridae</taxon>
        <taxon>Pentapetalae</taxon>
        <taxon>asterids</taxon>
        <taxon>lamiids</taxon>
        <taxon>Solanales</taxon>
        <taxon>Convolvulaceae</taxon>
        <taxon>Cuscuteae</taxon>
        <taxon>Cuscuta</taxon>
        <taxon>Cuscuta subgen. Cuscuta</taxon>
    </lineage>
</organism>
<evidence type="ECO:0000259" key="3">
    <source>
        <dbReference type="Pfam" id="PF13960"/>
    </source>
</evidence>
<gene>
    <name evidence="4" type="ORF">CEPIT_LOCUS36954</name>
</gene>
<dbReference type="AlphaFoldDB" id="A0AAV0FSP2"/>